<feature type="transmembrane region" description="Helical" evidence="8">
    <location>
        <begin position="179"/>
        <end position="195"/>
    </location>
</feature>
<keyword evidence="3 8" id="KW-0813">Transport</keyword>
<protein>
    <recommendedName>
        <fullName evidence="8">Ammonium transporter</fullName>
    </recommendedName>
</protein>
<evidence type="ECO:0000256" key="4">
    <source>
        <dbReference type="ARBA" id="ARBA00022692"/>
    </source>
</evidence>
<dbReference type="Proteomes" id="UP000278143">
    <property type="component" value="Unassembled WGS sequence"/>
</dbReference>
<feature type="transmembrane region" description="Helical" evidence="8">
    <location>
        <begin position="239"/>
        <end position="260"/>
    </location>
</feature>
<dbReference type="Pfam" id="PF00909">
    <property type="entry name" value="Ammonium_transp"/>
    <property type="match status" value="1"/>
</dbReference>
<evidence type="ECO:0000313" key="11">
    <source>
        <dbReference type="Proteomes" id="UP000278143"/>
    </source>
</evidence>
<dbReference type="EMBL" id="KZ990899">
    <property type="protein sequence ID" value="RKP23534.1"/>
    <property type="molecule type" value="Genomic_DNA"/>
</dbReference>
<evidence type="ECO:0000256" key="7">
    <source>
        <dbReference type="ARBA" id="ARBA00023177"/>
    </source>
</evidence>
<evidence type="ECO:0000256" key="1">
    <source>
        <dbReference type="ARBA" id="ARBA00004141"/>
    </source>
</evidence>
<evidence type="ECO:0000256" key="3">
    <source>
        <dbReference type="ARBA" id="ARBA00022448"/>
    </source>
</evidence>
<evidence type="ECO:0000256" key="8">
    <source>
        <dbReference type="RuleBase" id="RU362002"/>
    </source>
</evidence>
<keyword evidence="11" id="KW-1185">Reference proteome</keyword>
<sequence length="476" mass="50524">MADTSTDTPAYSLNGGDIAWVLTSTALVFLMCAGLGFFYSGLARAKHALSLMFLMMLSISIVSVQWYFWGYSLAFSETGTSGFVGDLRHIVMRDVGMEPHPNAKTIPGIVFFLFQCMFAAITPALAFGSTAERMKIMPAIIFLFIWSTLVYDIVTNWVWGPHGWLLKLGVMDYAGGTPVHIASGVAAVAYAMVLGKRSDYNDTDSAAHNVSFVYLGTALLWFGWMGFNGGSALAANTRGIQAIVNSHLSACVGGIIWVALDYRHARKLSMIGFCTGAVAGLATVTPACGFVSSSSSLVFGFLGAIVCNVAITYKQKFGFDDALDVFAVHYIGGLLGLVLTGVFAQQSIMALSAAPGDVVPLGGWLDGNWIQVPIQLAAIAAVSVWSFVVTYAILIFMSKIGLRLRMDEDEVAIGTDLAQLGETAYGFLQPNDIASPTASLMTSPSSSASNREGLRASVISESSLSRAPDTIVGSAS</sequence>
<evidence type="ECO:0000313" key="10">
    <source>
        <dbReference type="EMBL" id="RKP23534.1"/>
    </source>
</evidence>
<feature type="domain" description="Ammonium transporter AmtB-like" evidence="9">
    <location>
        <begin position="19"/>
        <end position="425"/>
    </location>
</feature>
<dbReference type="GO" id="GO:0008519">
    <property type="term" value="F:ammonium channel activity"/>
    <property type="evidence" value="ECO:0007669"/>
    <property type="project" value="InterPro"/>
</dbReference>
<feature type="transmembrane region" description="Helical" evidence="8">
    <location>
        <begin position="374"/>
        <end position="396"/>
    </location>
</feature>
<feature type="transmembrane region" description="Helical" evidence="8">
    <location>
        <begin position="325"/>
        <end position="354"/>
    </location>
</feature>
<dbReference type="InterPro" id="IPR018047">
    <property type="entry name" value="Ammonium_transpt_CS"/>
</dbReference>
<feature type="transmembrane region" description="Helical" evidence="8">
    <location>
        <begin position="207"/>
        <end position="227"/>
    </location>
</feature>
<organism evidence="10 11">
    <name type="scientific">Syncephalis pseudoplumigaleata</name>
    <dbReference type="NCBI Taxonomy" id="1712513"/>
    <lineage>
        <taxon>Eukaryota</taxon>
        <taxon>Fungi</taxon>
        <taxon>Fungi incertae sedis</taxon>
        <taxon>Zoopagomycota</taxon>
        <taxon>Zoopagomycotina</taxon>
        <taxon>Zoopagomycetes</taxon>
        <taxon>Zoopagales</taxon>
        <taxon>Piptocephalidaceae</taxon>
        <taxon>Syncephalis</taxon>
    </lineage>
</organism>
<keyword evidence="5 8" id="KW-1133">Transmembrane helix</keyword>
<keyword evidence="7 8" id="KW-0924">Ammonia transport</keyword>
<feature type="transmembrane region" description="Helical" evidence="8">
    <location>
        <begin position="290"/>
        <end position="313"/>
    </location>
</feature>
<dbReference type="PROSITE" id="PS01219">
    <property type="entry name" value="AMMONIUM_TRANSP"/>
    <property type="match status" value="1"/>
</dbReference>
<dbReference type="SUPFAM" id="SSF111352">
    <property type="entry name" value="Ammonium transporter"/>
    <property type="match status" value="1"/>
</dbReference>
<dbReference type="InterPro" id="IPR001905">
    <property type="entry name" value="Ammonium_transpt"/>
</dbReference>
<feature type="transmembrane region" description="Helical" evidence="8">
    <location>
        <begin position="267"/>
        <end position="284"/>
    </location>
</feature>
<dbReference type="InterPro" id="IPR029020">
    <property type="entry name" value="Ammonium/urea_transptr"/>
</dbReference>
<name>A0A4P9YUL6_9FUNG</name>
<feature type="transmembrane region" description="Helical" evidence="8">
    <location>
        <begin position="106"/>
        <end position="127"/>
    </location>
</feature>
<dbReference type="PANTHER" id="PTHR43029">
    <property type="entry name" value="AMMONIUM TRANSPORTER MEP2"/>
    <property type="match status" value="1"/>
</dbReference>
<gene>
    <name evidence="10" type="ORF">SYNPS1DRAFT_33392</name>
</gene>
<evidence type="ECO:0000256" key="6">
    <source>
        <dbReference type="ARBA" id="ARBA00023136"/>
    </source>
</evidence>
<dbReference type="PANTHER" id="PTHR43029:SF10">
    <property type="entry name" value="AMMONIUM TRANSPORTER MEP2"/>
    <property type="match status" value="1"/>
</dbReference>
<dbReference type="OrthoDB" id="534912at2759"/>
<evidence type="ECO:0000256" key="5">
    <source>
        <dbReference type="ARBA" id="ARBA00022989"/>
    </source>
</evidence>
<dbReference type="Gene3D" id="1.10.3430.10">
    <property type="entry name" value="Ammonium transporter AmtB like domains"/>
    <property type="match status" value="1"/>
</dbReference>
<reference evidence="11" key="1">
    <citation type="journal article" date="2018" name="Nat. Microbiol.">
        <title>Leveraging single-cell genomics to expand the fungal tree of life.</title>
        <authorList>
            <person name="Ahrendt S.R."/>
            <person name="Quandt C.A."/>
            <person name="Ciobanu D."/>
            <person name="Clum A."/>
            <person name="Salamov A."/>
            <person name="Andreopoulos B."/>
            <person name="Cheng J.F."/>
            <person name="Woyke T."/>
            <person name="Pelin A."/>
            <person name="Henrissat B."/>
            <person name="Reynolds N.K."/>
            <person name="Benny G.L."/>
            <person name="Smith M.E."/>
            <person name="James T.Y."/>
            <person name="Grigoriev I.V."/>
        </authorList>
    </citation>
    <scope>NUCLEOTIDE SEQUENCE [LARGE SCALE GENOMIC DNA]</scope>
    <source>
        <strain evidence="11">Benny S71-1</strain>
    </source>
</reference>
<proteinExistence type="inferred from homology"/>
<feature type="transmembrane region" description="Helical" evidence="8">
    <location>
        <begin position="139"/>
        <end position="159"/>
    </location>
</feature>
<dbReference type="AlphaFoldDB" id="A0A4P9YUL6"/>
<dbReference type="GO" id="GO:0005886">
    <property type="term" value="C:plasma membrane"/>
    <property type="evidence" value="ECO:0007669"/>
    <property type="project" value="UniProtKB-SubCell"/>
</dbReference>
<accession>A0A4P9YUL6</accession>
<comment type="subcellular location">
    <subcellularLocation>
        <location evidence="8">Cell membrane</location>
        <topology evidence="8">Multi-pass membrane protein</topology>
    </subcellularLocation>
    <subcellularLocation>
        <location evidence="1">Membrane</location>
        <topology evidence="1">Multi-pass membrane protein</topology>
    </subcellularLocation>
</comment>
<feature type="transmembrane region" description="Helical" evidence="8">
    <location>
        <begin position="51"/>
        <end position="69"/>
    </location>
</feature>
<keyword evidence="6 8" id="KW-0472">Membrane</keyword>
<comment type="similarity">
    <text evidence="2 8">Belongs to the ammonia transporter channel (TC 1.A.11.2) family.</text>
</comment>
<dbReference type="InterPro" id="IPR024041">
    <property type="entry name" value="NH4_transpt_AmtB-like_dom"/>
</dbReference>
<keyword evidence="4 8" id="KW-0812">Transmembrane</keyword>
<dbReference type="NCBIfam" id="TIGR00836">
    <property type="entry name" value="amt"/>
    <property type="match status" value="1"/>
</dbReference>
<feature type="transmembrane region" description="Helical" evidence="8">
    <location>
        <begin position="18"/>
        <end position="39"/>
    </location>
</feature>
<evidence type="ECO:0000256" key="2">
    <source>
        <dbReference type="ARBA" id="ARBA00005887"/>
    </source>
</evidence>
<evidence type="ECO:0000259" key="9">
    <source>
        <dbReference type="Pfam" id="PF00909"/>
    </source>
</evidence>